<evidence type="ECO:0000256" key="2">
    <source>
        <dbReference type="ARBA" id="ARBA00022840"/>
    </source>
</evidence>
<sequence length="277" mass="30337">MTTGDCLKPKGNCLKPKNNTKGYAVTKVIAITGKGGTGKTAVAALLIRYLSKKGKFLLAVDADADTNLPETLGCENVKTIGDAKEFLQVEITNPRPDNPDMNKESILKSKVYEIIEEMPGYDLLVMGRPEGSGCYCYVNNLLRGIMDKLITNYDVVVIDAEAGLEHFSRKIIRDIDDLIVVTDASRRGFRTAERIRELVSELDSNVGNIHVIANKVTDNNRNKIEELAGDLKLSLLGTIPLDSKIEEFDIGGVPLTELPDDSVAVLEIEKIAKKLGF</sequence>
<reference evidence="4 5" key="1">
    <citation type="submission" date="2014-07" db="EMBL/GenBank/DDBJ databases">
        <title>Methanogenic archaea and the global carbon cycle.</title>
        <authorList>
            <person name="Henriksen J.R."/>
            <person name="Luke J."/>
            <person name="Reinhart S."/>
            <person name="Benedict M.N."/>
            <person name="Youngblut N.D."/>
            <person name="Metcalf M.E."/>
            <person name="Whitaker R.J."/>
            <person name="Metcalf W.W."/>
        </authorList>
    </citation>
    <scope>NUCLEOTIDE SEQUENCE [LARGE SCALE GENOMIC DNA]</scope>
    <source>
        <strain evidence="4 5">HI350</strain>
    </source>
</reference>
<dbReference type="PIRSF" id="PIRSF005647">
    <property type="entry name" value="CooC"/>
    <property type="match status" value="1"/>
</dbReference>
<keyword evidence="1" id="KW-0547">Nucleotide-binding</keyword>
<dbReference type="SUPFAM" id="SSF52540">
    <property type="entry name" value="P-loop containing nucleoside triphosphate hydrolases"/>
    <property type="match status" value="1"/>
</dbReference>
<dbReference type="CDD" id="cd02034">
    <property type="entry name" value="CooC1"/>
    <property type="match status" value="1"/>
</dbReference>
<gene>
    <name evidence="4" type="ORF">MSSIH_2985</name>
</gene>
<protein>
    <submittedName>
        <fullName evidence="4">CO dehydrogenase accessory protein CooC (Nickel insertion)</fullName>
    </submittedName>
</protein>
<dbReference type="InterPro" id="IPR050625">
    <property type="entry name" value="ParA/MinD_ATPase"/>
</dbReference>
<dbReference type="Pfam" id="PF01656">
    <property type="entry name" value="CbiA"/>
    <property type="match status" value="1"/>
</dbReference>
<evidence type="ECO:0000313" key="4">
    <source>
        <dbReference type="EMBL" id="AKB33675.1"/>
    </source>
</evidence>
<proteinExistence type="predicted"/>
<dbReference type="AlphaFoldDB" id="A0A0E3PGV7"/>
<name>A0A0E3PGV7_9EURY</name>
<dbReference type="GO" id="GO:0016887">
    <property type="term" value="F:ATP hydrolysis activity"/>
    <property type="evidence" value="ECO:0007669"/>
    <property type="project" value="TreeGrafter"/>
</dbReference>
<dbReference type="Gene3D" id="3.40.50.300">
    <property type="entry name" value="P-loop containing nucleotide triphosphate hydrolases"/>
    <property type="match status" value="1"/>
</dbReference>
<dbReference type="GO" id="GO:0051782">
    <property type="term" value="P:negative regulation of cell division"/>
    <property type="evidence" value="ECO:0007669"/>
    <property type="project" value="TreeGrafter"/>
</dbReference>
<dbReference type="InterPro" id="IPR027417">
    <property type="entry name" value="P-loop_NTPase"/>
</dbReference>
<dbReference type="Proteomes" id="UP000033092">
    <property type="component" value="Chromosome"/>
</dbReference>
<dbReference type="EMBL" id="CP009507">
    <property type="protein sequence ID" value="AKB33675.1"/>
    <property type="molecule type" value="Genomic_DNA"/>
</dbReference>
<evidence type="ECO:0000256" key="1">
    <source>
        <dbReference type="ARBA" id="ARBA00022741"/>
    </source>
</evidence>
<accession>A0A0E3PGV7</accession>
<dbReference type="GO" id="GO:0005829">
    <property type="term" value="C:cytosol"/>
    <property type="evidence" value="ECO:0007669"/>
    <property type="project" value="TreeGrafter"/>
</dbReference>
<dbReference type="GO" id="GO:0009898">
    <property type="term" value="C:cytoplasmic side of plasma membrane"/>
    <property type="evidence" value="ECO:0007669"/>
    <property type="project" value="TreeGrafter"/>
</dbReference>
<feature type="domain" description="CobQ/CobB/MinD/ParA nucleotide binding" evidence="3">
    <location>
        <begin position="29"/>
        <end position="249"/>
    </location>
</feature>
<dbReference type="InterPro" id="IPR002586">
    <property type="entry name" value="CobQ/CobB/MinD/ParA_Nub-bd_dom"/>
</dbReference>
<evidence type="ECO:0000313" key="5">
    <source>
        <dbReference type="Proteomes" id="UP000033092"/>
    </source>
</evidence>
<dbReference type="KEGG" id="msz:MSSIH_2985"/>
<dbReference type="PANTHER" id="PTHR43384:SF7">
    <property type="entry name" value="CARBON-MONOXIDE DEHYDROGENASE ACCESSORY PROTEIN"/>
    <property type="match status" value="1"/>
</dbReference>
<dbReference type="HOGENOM" id="CLU_082962_0_0_2"/>
<keyword evidence="2" id="KW-0067">ATP-binding</keyword>
<dbReference type="InterPro" id="IPR014433">
    <property type="entry name" value="CooC"/>
</dbReference>
<dbReference type="PANTHER" id="PTHR43384">
    <property type="entry name" value="SEPTUM SITE-DETERMINING PROTEIN MIND HOMOLOG, CHLOROPLASTIC-RELATED"/>
    <property type="match status" value="1"/>
</dbReference>
<dbReference type="PATRIC" id="fig|1434119.4.peg.3888"/>
<dbReference type="FunFam" id="3.40.50.300:FF:001573">
    <property type="entry name" value="Carbon monoxide dehydrogenase accessory protein CooC"/>
    <property type="match status" value="1"/>
</dbReference>
<dbReference type="GO" id="GO:0005524">
    <property type="term" value="F:ATP binding"/>
    <property type="evidence" value="ECO:0007669"/>
    <property type="project" value="UniProtKB-KW"/>
</dbReference>
<evidence type="ECO:0000259" key="3">
    <source>
        <dbReference type="Pfam" id="PF01656"/>
    </source>
</evidence>
<organism evidence="4 5">
    <name type="scientific">Methanosarcina siciliae HI350</name>
    <dbReference type="NCBI Taxonomy" id="1434119"/>
    <lineage>
        <taxon>Archaea</taxon>
        <taxon>Methanobacteriati</taxon>
        <taxon>Methanobacteriota</taxon>
        <taxon>Stenosarchaea group</taxon>
        <taxon>Methanomicrobia</taxon>
        <taxon>Methanosarcinales</taxon>
        <taxon>Methanosarcinaceae</taxon>
        <taxon>Methanosarcina</taxon>
    </lineage>
</organism>